<keyword evidence="5" id="KW-1185">Reference proteome</keyword>
<evidence type="ECO:0000259" key="3">
    <source>
        <dbReference type="SMART" id="SM00305"/>
    </source>
</evidence>
<dbReference type="GO" id="GO:0010468">
    <property type="term" value="P:regulation of gene expression"/>
    <property type="evidence" value="ECO:0007669"/>
    <property type="project" value="TreeGrafter"/>
</dbReference>
<protein>
    <recommendedName>
        <fullName evidence="3">Hint domain-containing protein</fullName>
    </recommendedName>
</protein>
<dbReference type="InterPro" id="IPR001767">
    <property type="entry name" value="Hedgehog_Hint"/>
</dbReference>
<dbReference type="AlphaFoldDB" id="A0A9P0AL27"/>
<dbReference type="GO" id="GO:0005615">
    <property type="term" value="C:extracellular space"/>
    <property type="evidence" value="ECO:0007669"/>
    <property type="project" value="TreeGrafter"/>
</dbReference>
<dbReference type="EMBL" id="OU963869">
    <property type="protein sequence ID" value="CAH0394152.1"/>
    <property type="molecule type" value="Genomic_DNA"/>
</dbReference>
<dbReference type="Pfam" id="PF01079">
    <property type="entry name" value="Hint"/>
    <property type="match status" value="1"/>
</dbReference>
<dbReference type="PANTHER" id="PTHR11889">
    <property type="entry name" value="HEDGEHOG"/>
    <property type="match status" value="1"/>
</dbReference>
<dbReference type="GO" id="GO:0005113">
    <property type="term" value="F:patched binding"/>
    <property type="evidence" value="ECO:0007669"/>
    <property type="project" value="TreeGrafter"/>
</dbReference>
<feature type="domain" description="Hint" evidence="3">
    <location>
        <begin position="86"/>
        <end position="130"/>
    </location>
</feature>
<dbReference type="CDD" id="cd00081">
    <property type="entry name" value="Hint"/>
    <property type="match status" value="1"/>
</dbReference>
<dbReference type="GO" id="GO:0007224">
    <property type="term" value="P:smoothened signaling pathway"/>
    <property type="evidence" value="ECO:0007669"/>
    <property type="project" value="TreeGrafter"/>
</dbReference>
<dbReference type="GO" id="GO:0001708">
    <property type="term" value="P:cell fate specification"/>
    <property type="evidence" value="ECO:0007669"/>
    <property type="project" value="TreeGrafter"/>
</dbReference>
<dbReference type="GO" id="GO:0016540">
    <property type="term" value="P:protein autoprocessing"/>
    <property type="evidence" value="ECO:0007669"/>
    <property type="project" value="InterPro"/>
</dbReference>
<evidence type="ECO:0000313" key="5">
    <source>
        <dbReference type="Proteomes" id="UP001152759"/>
    </source>
</evidence>
<dbReference type="SMART" id="SM00305">
    <property type="entry name" value="HintC"/>
    <property type="match status" value="1"/>
</dbReference>
<feature type="region of interest" description="Disordered" evidence="2">
    <location>
        <begin position="166"/>
        <end position="185"/>
    </location>
</feature>
<dbReference type="Proteomes" id="UP001152759">
    <property type="component" value="Chromosome 8"/>
</dbReference>
<organism evidence="4 5">
    <name type="scientific">Bemisia tabaci</name>
    <name type="common">Sweetpotato whitefly</name>
    <name type="synonym">Aleurodes tabaci</name>
    <dbReference type="NCBI Taxonomy" id="7038"/>
    <lineage>
        <taxon>Eukaryota</taxon>
        <taxon>Metazoa</taxon>
        <taxon>Ecdysozoa</taxon>
        <taxon>Arthropoda</taxon>
        <taxon>Hexapoda</taxon>
        <taxon>Insecta</taxon>
        <taxon>Pterygota</taxon>
        <taxon>Neoptera</taxon>
        <taxon>Paraneoptera</taxon>
        <taxon>Hemiptera</taxon>
        <taxon>Sternorrhyncha</taxon>
        <taxon>Aleyrodoidea</taxon>
        <taxon>Aleyrodidae</taxon>
        <taxon>Aleyrodinae</taxon>
        <taxon>Bemisia</taxon>
    </lineage>
</organism>
<dbReference type="InterPro" id="IPR036844">
    <property type="entry name" value="Hint_dom_sf"/>
</dbReference>
<keyword evidence="1" id="KW-0217">Developmental protein</keyword>
<dbReference type="GO" id="GO:0005509">
    <property type="term" value="F:calcium ion binding"/>
    <property type="evidence" value="ECO:0007669"/>
    <property type="project" value="TreeGrafter"/>
</dbReference>
<feature type="compositionally biased region" description="Polar residues" evidence="2">
    <location>
        <begin position="166"/>
        <end position="179"/>
    </location>
</feature>
<dbReference type="PANTHER" id="PTHR11889:SF31">
    <property type="entry name" value="PROTEIN HEDGEHOG"/>
    <property type="match status" value="1"/>
</dbReference>
<name>A0A9P0AL27_BEMTA</name>
<dbReference type="Gene3D" id="2.170.16.10">
    <property type="entry name" value="Hedgehog/Intein (Hint) domain"/>
    <property type="match status" value="1"/>
</dbReference>
<accession>A0A9P0AL27</accession>
<dbReference type="InterPro" id="IPR003586">
    <property type="entry name" value="Hint_dom_C"/>
</dbReference>
<evidence type="ECO:0000313" key="4">
    <source>
        <dbReference type="EMBL" id="CAH0394152.1"/>
    </source>
</evidence>
<dbReference type="PRINTS" id="PR00632">
    <property type="entry name" value="SONICHHOG"/>
</dbReference>
<dbReference type="InterPro" id="IPR001657">
    <property type="entry name" value="Hedgehog"/>
</dbReference>
<dbReference type="InterPro" id="IPR050387">
    <property type="entry name" value="Hedgehog_Signaling"/>
</dbReference>
<evidence type="ECO:0000256" key="1">
    <source>
        <dbReference type="ARBA" id="ARBA00022473"/>
    </source>
</evidence>
<proteinExistence type="predicted"/>
<dbReference type="GO" id="GO:0007267">
    <property type="term" value="P:cell-cell signaling"/>
    <property type="evidence" value="ECO:0007669"/>
    <property type="project" value="InterPro"/>
</dbReference>
<dbReference type="SUPFAM" id="SSF51294">
    <property type="entry name" value="Hedgehog/intein (Hint) domain"/>
    <property type="match status" value="1"/>
</dbReference>
<gene>
    <name evidence="4" type="ORF">BEMITA_LOCUS12482</name>
</gene>
<evidence type="ECO:0000256" key="2">
    <source>
        <dbReference type="SAM" id="MobiDB-lite"/>
    </source>
</evidence>
<reference evidence="4" key="1">
    <citation type="submission" date="2021-12" db="EMBL/GenBank/DDBJ databases">
        <authorList>
            <person name="King R."/>
        </authorList>
    </citation>
    <scope>NUCLEOTIDE SEQUENCE</scope>
</reference>
<sequence length="185" mass="20901">MNPETGSLEYSPLMLFLDRQPEKEHTYVHIKTSSGQKLKLTPSHLIMRWEKTRTDLSNFTSPFAYNAVPTFAKNIDVNDKLIITRDNKIHLDSVDSVTYSSETGMYAPLTEMGNVVVNDIVASCYAVIDDQNLAHLAFLPYRFVYNINRSFNRFYETVSGLVASSPQSTVSRTHSTPSQEGIHCT</sequence>